<reference evidence="1" key="1">
    <citation type="journal article" date="2008" name="Nature">
        <title>The amphioxus genome and the evolution of the chordate karyotype.</title>
        <authorList>
            <consortium name="US DOE Joint Genome Institute (JGI-PGF)"/>
            <person name="Putnam N.H."/>
            <person name="Butts T."/>
            <person name="Ferrier D.E.K."/>
            <person name="Furlong R.F."/>
            <person name="Hellsten U."/>
            <person name="Kawashima T."/>
            <person name="Robinson-Rechavi M."/>
            <person name="Shoguchi E."/>
            <person name="Terry A."/>
            <person name="Yu J.-K."/>
            <person name="Benito-Gutierrez E.L."/>
            <person name="Dubchak I."/>
            <person name="Garcia-Fernandez J."/>
            <person name="Gibson-Brown J.J."/>
            <person name="Grigoriev I.V."/>
            <person name="Horton A.C."/>
            <person name="de Jong P.J."/>
            <person name="Jurka J."/>
            <person name="Kapitonov V.V."/>
            <person name="Kohara Y."/>
            <person name="Kuroki Y."/>
            <person name="Lindquist E."/>
            <person name="Lucas S."/>
            <person name="Osoegawa K."/>
            <person name="Pennacchio L.A."/>
            <person name="Salamov A.A."/>
            <person name="Satou Y."/>
            <person name="Sauka-Spengler T."/>
            <person name="Schmutz J."/>
            <person name="Shin-I T."/>
            <person name="Toyoda A."/>
            <person name="Bronner-Fraser M."/>
            <person name="Fujiyama A."/>
            <person name="Holland L.Z."/>
            <person name="Holland P.W.H."/>
            <person name="Satoh N."/>
            <person name="Rokhsar D.S."/>
        </authorList>
    </citation>
    <scope>NUCLEOTIDE SEQUENCE [LARGE SCALE GENOMIC DNA]</scope>
    <source>
        <strain evidence="1">S238N-H82</strain>
        <tissue evidence="1">Testes</tissue>
    </source>
</reference>
<gene>
    <name evidence="1" type="ORF">BRAFLDRAFT_110423</name>
</gene>
<dbReference type="InParanoid" id="C3YQ87"/>
<sequence length="1290" mass="143265">MDGRYGALFTDFHAEHDPVWQVQTGVSTTVCLVCILETLEDPQALVIKKCAFLSQITNLLKTQYKESLAEMLFMDDKLAISLMTTVLQLLPSDNENLAVTVVDTAAQLCCLLKSEELAYFVLEQVSSQILQLASFQSSLPGLVLLGRLLNGIPTLAQKMGHDMTLVDYLVSGLDYPDRNVKSAILFVLAKLCTSVDDVNHPDWVASMMQISLSLLPILVKEEATDVLTNGMGLLLTLLDHPDNARVLVQEVAVPPEQDVRGRATLCSSLRKMVMAPDTNIQIAGVRAVSTILQHILDDNLEPDYANLLLNGDIAEFLFEALATTSEQLLSSIFQSLLMFADFDAFFKKGHTLYGIDAVVRGVQQSLKSATTDVQCCGFQLLTKILSNQSSNTSLLSNSAGYQQFVQLFVSGLQTCNADLVVDVLPTVSAFLRRDHQPSPVPYADLQKVLALVVTNIKGWPMMQDSPVCDILVKSQTQSHMVGNSHMSKVQKLLQEGLEVFHSACNLAAACKEDPLADESIFAPPESQSSDGSGRSSSTKVESFLQFLFQQTDEVFLPLVMQNLQYITDRQVFVHIFSILNLQYQLIPDAMSALSFKLVSSCFLRLSLEVKAKFCTGDCGDKLQQAVNIFIRKLLLGLLVIKTEKEIACPVVEEENFLAKELLPILAHINGEPQSLLTLLMEKSDLENTDRECLVHKVHKACMAILYYSYLYNDRLVDELSLHKALLVCLDQEPLTLFPLYTMKHFIFLLAISAPLSDTSYLDTWSSPLTQFLAGVKEPQMLYTHHQHLLEWCFRSPELANVMGAVFLESWLWNKRCADKTMCKTGIYQTQETENEFLSKLLMNNSTASSCLINLIGRGGGEVVTQALDILQSIVFNAPAENPCFQILLNYKLPNILLKLLSSYEIEVDHNVAVLLQLVCHGQAYDQITDNLNLKLVHQVVSTITKYAISGEVLLASLNYLTVLLVGTSMRKDTRLLAILLSNDAILMLMQDLLAGSVFRQDTVSEDQAMSLQSCALQLLGSLVQLQAQFKVTCDYNVLVQTELLLDILTCDRTLLQLICAVSFLASMFHVSLQSPVARLDLGISSQHLARIFLSLQNIMVVEEELLRCAVVNCMSWLLAYIQPGDQALVDHIMNQPWNQLLLQTVMDLHNNDTVPPSLVALLTLFLEHGKPGPVTQKHVDRIVKQAVLKDVSQGTNSALNVKFISATAKCTDIEISSTHRTVVKEFVEKFLKEQAVGSQETVVRLVEVQDVMLCSSWINATFQQRLSTEELSGLLQGDNQHTEKGSSEEC</sequence>
<dbReference type="PANTHER" id="PTHR12044">
    <property type="entry name" value="BCL2 INTERACTING MEDIATOR OF CELL DEATH"/>
    <property type="match status" value="1"/>
</dbReference>
<protein>
    <submittedName>
        <fullName evidence="1">Uncharacterized protein</fullName>
    </submittedName>
</protein>
<dbReference type="STRING" id="7739.C3YQ87"/>
<dbReference type="SUPFAM" id="SSF48371">
    <property type="entry name" value="ARM repeat"/>
    <property type="match status" value="1"/>
</dbReference>
<proteinExistence type="predicted"/>
<accession>C3YQ87</accession>
<name>C3YQ87_BRAFL</name>
<dbReference type="eggNOG" id="ENOG502QV5Z">
    <property type="taxonomic scope" value="Eukaryota"/>
</dbReference>
<organism>
    <name type="scientific">Branchiostoma floridae</name>
    <name type="common">Florida lancelet</name>
    <name type="synonym">Amphioxus</name>
    <dbReference type="NCBI Taxonomy" id="7739"/>
    <lineage>
        <taxon>Eukaryota</taxon>
        <taxon>Metazoa</taxon>
        <taxon>Chordata</taxon>
        <taxon>Cephalochordata</taxon>
        <taxon>Leptocardii</taxon>
        <taxon>Amphioxiformes</taxon>
        <taxon>Branchiostomatidae</taxon>
        <taxon>Branchiostoma</taxon>
    </lineage>
</organism>
<dbReference type="PANTHER" id="PTHR12044:SF14">
    <property type="entry name" value="MEIOTIC DOUBLE-STRANDED BREAK FORMATION PROTEIN 1"/>
    <property type="match status" value="1"/>
</dbReference>
<evidence type="ECO:0000313" key="1">
    <source>
        <dbReference type="EMBL" id="EEN57591.1"/>
    </source>
</evidence>
<dbReference type="InterPro" id="IPR016024">
    <property type="entry name" value="ARM-type_fold"/>
</dbReference>
<dbReference type="EMBL" id="GG666540">
    <property type="protein sequence ID" value="EEN57591.1"/>
    <property type="molecule type" value="Genomic_DNA"/>
</dbReference>
<dbReference type="InterPro" id="IPR052133">
    <property type="entry name" value="Immune_Signaling-Apoptosis_Reg"/>
</dbReference>